<reference evidence="4 5" key="1">
    <citation type="submission" date="2020-07" db="EMBL/GenBank/DDBJ databases">
        <authorList>
            <person name="Sun Q."/>
        </authorList>
    </citation>
    <scope>NUCLEOTIDE SEQUENCE [LARGE SCALE GENOMIC DNA]</scope>
    <source>
        <strain evidence="4 5">MAH-1</strain>
    </source>
</reference>
<evidence type="ECO:0000313" key="4">
    <source>
        <dbReference type="EMBL" id="NYA70879.1"/>
    </source>
</evidence>
<dbReference type="NCBIfam" id="TIGR04183">
    <property type="entry name" value="Por_Secre_tail"/>
    <property type="match status" value="1"/>
</dbReference>
<gene>
    <name evidence="4" type="ORF">HZF10_08115</name>
</gene>
<protein>
    <submittedName>
        <fullName evidence="4">T9SS type A sorting domain-containing protein</fullName>
    </submittedName>
</protein>
<dbReference type="AlphaFoldDB" id="A0A7Y9C5X2"/>
<name>A0A7Y9C5X2_9FLAO</name>
<evidence type="ECO:0000256" key="1">
    <source>
        <dbReference type="ARBA" id="ARBA00022729"/>
    </source>
</evidence>
<evidence type="ECO:0000256" key="2">
    <source>
        <dbReference type="SAM" id="SignalP"/>
    </source>
</evidence>
<evidence type="ECO:0000313" key="5">
    <source>
        <dbReference type="Proteomes" id="UP000535020"/>
    </source>
</evidence>
<feature type="domain" description="Secretion system C-terminal sorting" evidence="3">
    <location>
        <begin position="335"/>
        <end position="411"/>
    </location>
</feature>
<feature type="chain" id="PRO_5030798141" evidence="2">
    <location>
        <begin position="19"/>
        <end position="413"/>
    </location>
</feature>
<feature type="signal peptide" evidence="2">
    <location>
        <begin position="1"/>
        <end position="18"/>
    </location>
</feature>
<organism evidence="4 5">
    <name type="scientific">Flavobacterium agri</name>
    <dbReference type="NCBI Taxonomy" id="2743471"/>
    <lineage>
        <taxon>Bacteria</taxon>
        <taxon>Pseudomonadati</taxon>
        <taxon>Bacteroidota</taxon>
        <taxon>Flavobacteriia</taxon>
        <taxon>Flavobacteriales</taxon>
        <taxon>Flavobacteriaceae</taxon>
        <taxon>Flavobacterium</taxon>
    </lineage>
</organism>
<accession>A0A7Y9C5X2</accession>
<dbReference type="Proteomes" id="UP000535020">
    <property type="component" value="Unassembled WGS sequence"/>
</dbReference>
<dbReference type="EMBL" id="JACBJI010000003">
    <property type="protein sequence ID" value="NYA70879.1"/>
    <property type="molecule type" value="Genomic_DNA"/>
</dbReference>
<comment type="caution">
    <text evidence="4">The sequence shown here is derived from an EMBL/GenBank/DDBJ whole genome shotgun (WGS) entry which is preliminary data.</text>
</comment>
<sequence>MKKTILLALAVFGLASNAQTPGLVTQGAGYANQVYYKFSSNSTTATVPAASWDIAFLRTSAFAISVRVNDSRIQTYEVGATSVWSTVDVAQEANWTRLYNSDVEWETGSFDTGSATYGWGEYNPVTHHVVGSKVFVLKTGSGATAAYKKIKIDDFFGGYTFTYSSWDGSAWSADTTQTVANSLNTDRFFNYFSLTTNAVVEVEPANTNWDLLFTQYVTDYTGGVDNKYKVTGVLTHPDIQVAQHEQPDGLPANFTPTFGEQINVIGFDWKTLNGNFQYDVDSDQAFFVKLANGTVYRLTFDTFVGSSTGVTTFNQQDVTSQLSSEEFENRVSFGIYPNPSVDKKISVLYDGAQADAKNSVSIFSLTGAKVYETNLDNNGFANAELNLSNLNAGVYILKFQSGDYAATRKIVLQ</sequence>
<evidence type="ECO:0000259" key="3">
    <source>
        <dbReference type="Pfam" id="PF18962"/>
    </source>
</evidence>
<dbReference type="Pfam" id="PF18962">
    <property type="entry name" value="Por_Secre_tail"/>
    <property type="match status" value="1"/>
</dbReference>
<keyword evidence="1 2" id="KW-0732">Signal</keyword>
<dbReference type="InterPro" id="IPR026444">
    <property type="entry name" value="Secre_tail"/>
</dbReference>
<keyword evidence="5" id="KW-1185">Reference proteome</keyword>
<dbReference type="RefSeq" id="WP_176005695.1">
    <property type="nucleotide sequence ID" value="NZ_JABWMI010000010.1"/>
</dbReference>
<proteinExistence type="predicted"/>